<evidence type="ECO:0000313" key="7">
    <source>
        <dbReference type="EMBL" id="MBM6499671.1"/>
    </source>
</evidence>
<proteinExistence type="predicted"/>
<feature type="transmembrane region" description="Helical" evidence="6">
    <location>
        <begin position="604"/>
        <end position="621"/>
    </location>
</feature>
<feature type="transmembrane region" description="Helical" evidence="6">
    <location>
        <begin position="430"/>
        <end position="451"/>
    </location>
</feature>
<comment type="caution">
    <text evidence="7">The sequence shown here is derived from an EMBL/GenBank/DDBJ whole genome shotgun (WGS) entry which is preliminary data.</text>
</comment>
<evidence type="ECO:0000313" key="8">
    <source>
        <dbReference type="Proteomes" id="UP000759529"/>
    </source>
</evidence>
<comment type="subcellular location">
    <subcellularLocation>
        <location evidence="1">Cell membrane</location>
        <topology evidence="1">Multi-pass membrane protein</topology>
    </subcellularLocation>
</comment>
<dbReference type="PANTHER" id="PTHR33529">
    <property type="entry name" value="SLR0882 PROTEIN-RELATED"/>
    <property type="match status" value="1"/>
</dbReference>
<name>A0ABS2CXI4_9FLAO</name>
<keyword evidence="8" id="KW-1185">Reference proteome</keyword>
<feature type="transmembrane region" description="Helical" evidence="6">
    <location>
        <begin position="12"/>
        <end position="36"/>
    </location>
</feature>
<organism evidence="7 8">
    <name type="scientific">Flavobacterium macrobrachii</name>
    <dbReference type="NCBI Taxonomy" id="591204"/>
    <lineage>
        <taxon>Bacteria</taxon>
        <taxon>Pseudomonadati</taxon>
        <taxon>Bacteroidota</taxon>
        <taxon>Flavobacteriia</taxon>
        <taxon>Flavobacteriales</taxon>
        <taxon>Flavobacteriaceae</taxon>
        <taxon>Flavobacterium</taxon>
    </lineage>
</organism>
<feature type="transmembrane region" description="Helical" evidence="6">
    <location>
        <begin position="102"/>
        <end position="125"/>
    </location>
</feature>
<keyword evidence="3 6" id="KW-0812">Transmembrane</keyword>
<gene>
    <name evidence="7" type="ORF">H9X54_010230</name>
</gene>
<dbReference type="Pfam" id="PF03739">
    <property type="entry name" value="LptF_LptG"/>
    <property type="match status" value="1"/>
</dbReference>
<feature type="transmembrane region" description="Helical" evidence="6">
    <location>
        <begin position="376"/>
        <end position="394"/>
    </location>
</feature>
<evidence type="ECO:0000256" key="1">
    <source>
        <dbReference type="ARBA" id="ARBA00004651"/>
    </source>
</evidence>
<sequence>MKILDKYLLKLFVSTFTTVFVILLFIFILQTVWLFIGELAGKDLDFVSVMKFLSFAMPRVIPLVLPLSVLLASIMTFGSLAENYEFAAMKSSGISLQRSMKFLTVFILFLSIVAFIFANNVIPYAEYKFINFRRNIAQVKPAMAISEGQFSEVGNYTIKVEKKSGDEGRYLDKVTIHKKSNLGIGNTTIIKAKSGELVSSEKSNVLKLVLKDGNYYEDITPKKYEEREKIPFAKSEFNRYVINIDLSKLNNVKLDEEQITNTNTMLTVGELRYTLDSLSKNYKKDLTSYVDNINARTGISFAKEEPHKVKDTTKEPLDFNKNALLSNFSKSEKEQIIRVTAGNLDANIFSIEGSKYEFENKVKNINMHWIALYDKFVVAFSCILMFFIGAPLGAIIRKGGLGLPIVFAVMIFIVFHFVNTFGKKLAQENGITPFLGCWLSTLLLLPLAIFLTKRATDDKGATIQMDWFSDFIAKIASFFPAKKEKVIAIKTIDGTKIEIEPFAEQTEIKTFTEDKAESKPISVPKVNLSELEALTKKYKFYSTIALVSNIVLIAIVILLGKPENTFAYLYSFVLTLLLFICIIISHFTQTKISSITNKKQDINLLILLFAGFPFYIFFYLYNRNFLKSTITTTENNN</sequence>
<feature type="transmembrane region" description="Helical" evidence="6">
    <location>
        <begin position="566"/>
        <end position="584"/>
    </location>
</feature>
<protein>
    <submittedName>
        <fullName evidence="7">LptF/LptG family permease</fullName>
    </submittedName>
</protein>
<keyword evidence="4 6" id="KW-1133">Transmembrane helix</keyword>
<evidence type="ECO:0000256" key="3">
    <source>
        <dbReference type="ARBA" id="ARBA00022692"/>
    </source>
</evidence>
<feature type="transmembrane region" description="Helical" evidence="6">
    <location>
        <begin position="540"/>
        <end position="560"/>
    </location>
</feature>
<feature type="transmembrane region" description="Helical" evidence="6">
    <location>
        <begin position="401"/>
        <end position="418"/>
    </location>
</feature>
<evidence type="ECO:0000256" key="5">
    <source>
        <dbReference type="ARBA" id="ARBA00023136"/>
    </source>
</evidence>
<dbReference type="PANTHER" id="PTHR33529:SF6">
    <property type="entry name" value="YJGP_YJGQ FAMILY PERMEASE"/>
    <property type="match status" value="1"/>
</dbReference>
<dbReference type="Proteomes" id="UP000759529">
    <property type="component" value="Unassembled WGS sequence"/>
</dbReference>
<reference evidence="7 8" key="1">
    <citation type="submission" date="2021-02" db="EMBL/GenBank/DDBJ databases">
        <authorList>
            <person name="Jung H.S."/>
            <person name="Chun B.H."/>
            <person name="Jeon C.O."/>
        </authorList>
    </citation>
    <scope>NUCLEOTIDE SEQUENCE [LARGE SCALE GENOMIC DNA]</scope>
    <source>
        <strain evidence="7 8">LMG 25203</strain>
    </source>
</reference>
<keyword evidence="5 6" id="KW-0472">Membrane</keyword>
<dbReference type="EMBL" id="JACSOD020000487">
    <property type="protein sequence ID" value="MBM6499671.1"/>
    <property type="molecule type" value="Genomic_DNA"/>
</dbReference>
<dbReference type="InterPro" id="IPR005495">
    <property type="entry name" value="LptG/LptF_permease"/>
</dbReference>
<feature type="transmembrane region" description="Helical" evidence="6">
    <location>
        <begin position="56"/>
        <end position="81"/>
    </location>
</feature>
<evidence type="ECO:0000256" key="6">
    <source>
        <dbReference type="SAM" id="Phobius"/>
    </source>
</evidence>
<evidence type="ECO:0000256" key="2">
    <source>
        <dbReference type="ARBA" id="ARBA00022475"/>
    </source>
</evidence>
<keyword evidence="2" id="KW-1003">Cell membrane</keyword>
<accession>A0ABS2CXI4</accession>
<evidence type="ECO:0000256" key="4">
    <source>
        <dbReference type="ARBA" id="ARBA00022989"/>
    </source>
</evidence>